<dbReference type="InParanoid" id="G3HD34"/>
<keyword evidence="1" id="KW-0732">Signal</keyword>
<evidence type="ECO:0000256" key="1">
    <source>
        <dbReference type="SAM" id="SignalP"/>
    </source>
</evidence>
<evidence type="ECO:0000313" key="3">
    <source>
        <dbReference type="Proteomes" id="UP000001075"/>
    </source>
</evidence>
<proteinExistence type="predicted"/>
<feature type="signal peptide" evidence="1">
    <location>
        <begin position="1"/>
        <end position="22"/>
    </location>
</feature>
<dbReference type="Proteomes" id="UP000001075">
    <property type="component" value="Unassembled WGS sequence"/>
</dbReference>
<reference evidence="3" key="1">
    <citation type="journal article" date="2011" name="Nat. Biotechnol.">
        <title>The genomic sequence of the Chinese hamster ovary (CHO)-K1 cell line.</title>
        <authorList>
            <person name="Xu X."/>
            <person name="Nagarajan H."/>
            <person name="Lewis N.E."/>
            <person name="Pan S."/>
            <person name="Cai Z."/>
            <person name="Liu X."/>
            <person name="Chen W."/>
            <person name="Xie M."/>
            <person name="Wang W."/>
            <person name="Hammond S."/>
            <person name="Andersen M.R."/>
            <person name="Neff N."/>
            <person name="Passarelli B."/>
            <person name="Koh W."/>
            <person name="Fan H.C."/>
            <person name="Wang J."/>
            <person name="Gui Y."/>
            <person name="Lee K.H."/>
            <person name="Betenbaugh M.J."/>
            <person name="Quake S.R."/>
            <person name="Famili I."/>
            <person name="Palsson B.O."/>
            <person name="Wang J."/>
        </authorList>
    </citation>
    <scope>NUCLEOTIDE SEQUENCE [LARGE SCALE GENOMIC DNA]</scope>
    <source>
        <strain evidence="3">CHO K1 cell line</strain>
    </source>
</reference>
<accession>G3HD34</accession>
<organism evidence="2 3">
    <name type="scientific">Cricetulus griseus</name>
    <name type="common">Chinese hamster</name>
    <name type="synonym">Cricetulus barabensis griseus</name>
    <dbReference type="NCBI Taxonomy" id="10029"/>
    <lineage>
        <taxon>Eukaryota</taxon>
        <taxon>Metazoa</taxon>
        <taxon>Chordata</taxon>
        <taxon>Craniata</taxon>
        <taxon>Vertebrata</taxon>
        <taxon>Euteleostomi</taxon>
        <taxon>Mammalia</taxon>
        <taxon>Eutheria</taxon>
        <taxon>Euarchontoglires</taxon>
        <taxon>Glires</taxon>
        <taxon>Rodentia</taxon>
        <taxon>Myomorpha</taxon>
        <taxon>Muroidea</taxon>
        <taxon>Cricetidae</taxon>
        <taxon>Cricetinae</taxon>
        <taxon>Cricetulus</taxon>
    </lineage>
</organism>
<gene>
    <name evidence="2" type="ORF">I79_008408</name>
</gene>
<dbReference type="EMBL" id="JH000288">
    <property type="protein sequence ID" value="EGV98651.1"/>
    <property type="molecule type" value="Genomic_DNA"/>
</dbReference>
<protein>
    <submittedName>
        <fullName evidence="2">Uncharacterized protein</fullName>
    </submittedName>
</protein>
<sequence length="74" mass="8544">MENTQRIWILYAILLSLNCLIAEQRLTAAKIHLIINAAKLIQLTPFKNALTSKFKDRLLRNKGFACIFTENKKL</sequence>
<name>G3HD34_CRIGR</name>
<feature type="chain" id="PRO_5003444219" evidence="1">
    <location>
        <begin position="23"/>
        <end position="74"/>
    </location>
</feature>
<dbReference type="AlphaFoldDB" id="G3HD34"/>
<evidence type="ECO:0000313" key="2">
    <source>
        <dbReference type="EMBL" id="EGV98651.1"/>
    </source>
</evidence>